<feature type="region of interest" description="Disordered" evidence="5">
    <location>
        <begin position="89"/>
        <end position="119"/>
    </location>
</feature>
<dbReference type="GO" id="GO:0003677">
    <property type="term" value="F:DNA binding"/>
    <property type="evidence" value="ECO:0007669"/>
    <property type="project" value="UniProtKB-KW"/>
</dbReference>
<dbReference type="HOGENOM" id="CLU_004804_0_2_1"/>
<accession>A0A0D2DAD3</accession>
<evidence type="ECO:0000256" key="2">
    <source>
        <dbReference type="ARBA" id="ARBA00023125"/>
    </source>
</evidence>
<gene>
    <name evidence="7" type="ORF">PV07_04203</name>
</gene>
<feature type="compositionally biased region" description="Low complexity" evidence="5">
    <location>
        <begin position="90"/>
        <end position="100"/>
    </location>
</feature>
<dbReference type="Pfam" id="PF00172">
    <property type="entry name" value="Zn_clus"/>
    <property type="match status" value="1"/>
</dbReference>
<evidence type="ECO:0000256" key="4">
    <source>
        <dbReference type="ARBA" id="ARBA00023242"/>
    </source>
</evidence>
<dbReference type="RefSeq" id="XP_016252890.1">
    <property type="nucleotide sequence ID" value="XM_016390988.1"/>
</dbReference>
<dbReference type="Gene3D" id="4.10.240.10">
    <property type="entry name" value="Zn(2)-C6 fungal-type DNA-binding domain"/>
    <property type="match status" value="1"/>
</dbReference>
<evidence type="ECO:0000256" key="1">
    <source>
        <dbReference type="ARBA" id="ARBA00023015"/>
    </source>
</evidence>
<keyword evidence="3" id="KW-0804">Transcription</keyword>
<dbReference type="Proteomes" id="UP000054466">
    <property type="component" value="Unassembled WGS sequence"/>
</dbReference>
<evidence type="ECO:0000313" key="8">
    <source>
        <dbReference type="Proteomes" id="UP000054466"/>
    </source>
</evidence>
<dbReference type="AlphaFoldDB" id="A0A0D2DAD3"/>
<dbReference type="CDD" id="cd12148">
    <property type="entry name" value="fungal_TF_MHR"/>
    <property type="match status" value="1"/>
</dbReference>
<protein>
    <recommendedName>
        <fullName evidence="6">Zn(2)-C6 fungal-type domain-containing protein</fullName>
    </recommendedName>
</protein>
<feature type="domain" description="Zn(2)-C6 fungal-type" evidence="6">
    <location>
        <begin position="30"/>
        <end position="62"/>
    </location>
</feature>
<dbReference type="SUPFAM" id="SSF57701">
    <property type="entry name" value="Zn2/Cys6 DNA-binding domain"/>
    <property type="match status" value="1"/>
</dbReference>
<keyword evidence="2" id="KW-0238">DNA-binding</keyword>
<dbReference type="SMART" id="SM00066">
    <property type="entry name" value="GAL4"/>
    <property type="match status" value="1"/>
</dbReference>
<dbReference type="PANTHER" id="PTHR47840">
    <property type="entry name" value="ZN(II)2CYS6 TRANSCRIPTION FACTOR (EUROFUNG)-RELATED"/>
    <property type="match status" value="1"/>
</dbReference>
<evidence type="ECO:0000256" key="3">
    <source>
        <dbReference type="ARBA" id="ARBA00023163"/>
    </source>
</evidence>
<keyword evidence="1" id="KW-0805">Transcription regulation</keyword>
<keyword evidence="8" id="KW-1185">Reference proteome</keyword>
<dbReference type="InterPro" id="IPR036864">
    <property type="entry name" value="Zn2-C6_fun-type_DNA-bd_sf"/>
</dbReference>
<dbReference type="STRING" id="569365.A0A0D2DAD3"/>
<evidence type="ECO:0000313" key="7">
    <source>
        <dbReference type="EMBL" id="KIW32674.1"/>
    </source>
</evidence>
<dbReference type="PROSITE" id="PS00463">
    <property type="entry name" value="ZN2_CY6_FUNGAL_1"/>
    <property type="match status" value="1"/>
</dbReference>
<dbReference type="EMBL" id="KN847041">
    <property type="protein sequence ID" value="KIW32674.1"/>
    <property type="molecule type" value="Genomic_DNA"/>
</dbReference>
<keyword evidence="4" id="KW-0539">Nucleus</keyword>
<proteinExistence type="predicted"/>
<dbReference type="CDD" id="cd00067">
    <property type="entry name" value="GAL4"/>
    <property type="match status" value="1"/>
</dbReference>
<sequence>MPTVLSPPNAPQTHAELRARRRQLRRGTHSCWECKRRKMKCVFESAVNSTACSGCRRRGSRCLSQEFPEDSAIDMNMVARLNGAADGAETVSSVSSANTSRSDKPLTPESMTLEPVQQRSFHKSDSLSRFLHASLPSREDTTRIYNAMPQRPVLAHEMMTMPYTCLSLNDRTLHRNSFEIPDPNTHPVLIAKHMLLLASLLQHLHPEVHAEIKGLSETPQAMSERLANLAINYVTTKDELLGSMEGLECIMIESVYQANLGNLRRSWVAGRRAVTVGQLMGINRSDNRSQFEVLDARTKYDPRIIWSRIVFLDRFLCLMLGLPQGCTEKNMGSQEILGAGLPMERLERIHCVVASRVLERNELEPSAQDLNITQTLDLELQKAARSVPSKWWLTPKLDSAETDPRSTFWNTGRLFAQVLHYNLLNQLHLPYMLRSSMVDRKYEFSRITCVNASREILTRFIALRSFNDIASSCRIIDFLALMAAITLLLAHLDSYHLGAENLLAHQYHSDRAMIEQIQENFQEAKSLNSDSLSAHSADLLQRLLAIEADSTTGCSRFAGRVSVYKAGTESTQADVNDEGAVSVHIPYFGVIRITREGISTMRPESRSATGRPNRPAHSQTADIFNEIFPRGSQANPQTQPPSFDGLQGAPDSQSMAMACTDDRHADTPVLRPEIYSTTPMQSGALSMSTPVTDHPSTHFTPQHIGDLADPLLRQEEYPGLAAGTEDWAFQGVDLAFFDSLMRTTGNEGSGIADWSIVGEQSM</sequence>
<reference evidence="7 8" key="1">
    <citation type="submission" date="2015-01" db="EMBL/GenBank/DDBJ databases">
        <title>The Genome Sequence of Cladophialophora immunda CBS83496.</title>
        <authorList>
            <consortium name="The Broad Institute Genomics Platform"/>
            <person name="Cuomo C."/>
            <person name="de Hoog S."/>
            <person name="Gorbushina A."/>
            <person name="Stielow B."/>
            <person name="Teixiera M."/>
            <person name="Abouelleil A."/>
            <person name="Chapman S.B."/>
            <person name="Priest M."/>
            <person name="Young S.K."/>
            <person name="Wortman J."/>
            <person name="Nusbaum C."/>
            <person name="Birren B."/>
        </authorList>
    </citation>
    <scope>NUCLEOTIDE SEQUENCE [LARGE SCALE GENOMIC DNA]</scope>
    <source>
        <strain evidence="7 8">CBS 83496</strain>
    </source>
</reference>
<feature type="compositionally biased region" description="Polar residues" evidence="5">
    <location>
        <begin position="632"/>
        <end position="641"/>
    </location>
</feature>
<organism evidence="7 8">
    <name type="scientific">Cladophialophora immunda</name>
    <dbReference type="NCBI Taxonomy" id="569365"/>
    <lineage>
        <taxon>Eukaryota</taxon>
        <taxon>Fungi</taxon>
        <taxon>Dikarya</taxon>
        <taxon>Ascomycota</taxon>
        <taxon>Pezizomycotina</taxon>
        <taxon>Eurotiomycetes</taxon>
        <taxon>Chaetothyriomycetidae</taxon>
        <taxon>Chaetothyriales</taxon>
        <taxon>Herpotrichiellaceae</taxon>
        <taxon>Cladophialophora</taxon>
    </lineage>
</organism>
<dbReference type="GO" id="GO:0008270">
    <property type="term" value="F:zinc ion binding"/>
    <property type="evidence" value="ECO:0007669"/>
    <property type="project" value="InterPro"/>
</dbReference>
<feature type="region of interest" description="Disordered" evidence="5">
    <location>
        <begin position="630"/>
        <end position="653"/>
    </location>
</feature>
<dbReference type="InterPro" id="IPR001138">
    <property type="entry name" value="Zn2Cys6_DnaBD"/>
</dbReference>
<evidence type="ECO:0000259" key="6">
    <source>
        <dbReference type="PROSITE" id="PS00463"/>
    </source>
</evidence>
<dbReference type="PANTHER" id="PTHR47840:SF1">
    <property type="entry name" value="ZN(II)2CYS6 TRANSCRIPTION FACTOR (EUROFUNG)"/>
    <property type="match status" value="1"/>
</dbReference>
<dbReference type="OrthoDB" id="5392779at2759"/>
<dbReference type="GO" id="GO:0000981">
    <property type="term" value="F:DNA-binding transcription factor activity, RNA polymerase II-specific"/>
    <property type="evidence" value="ECO:0007669"/>
    <property type="project" value="InterPro"/>
</dbReference>
<dbReference type="GeneID" id="27343397"/>
<evidence type="ECO:0000256" key="5">
    <source>
        <dbReference type="SAM" id="MobiDB-lite"/>
    </source>
</evidence>
<dbReference type="VEuPathDB" id="FungiDB:PV07_04203"/>
<name>A0A0D2DAD3_9EURO</name>